<organism evidence="2 3">
    <name type="scientific">Aromia moschata</name>
    <dbReference type="NCBI Taxonomy" id="1265417"/>
    <lineage>
        <taxon>Eukaryota</taxon>
        <taxon>Metazoa</taxon>
        <taxon>Ecdysozoa</taxon>
        <taxon>Arthropoda</taxon>
        <taxon>Hexapoda</taxon>
        <taxon>Insecta</taxon>
        <taxon>Pterygota</taxon>
        <taxon>Neoptera</taxon>
        <taxon>Endopterygota</taxon>
        <taxon>Coleoptera</taxon>
        <taxon>Polyphaga</taxon>
        <taxon>Cucujiformia</taxon>
        <taxon>Chrysomeloidea</taxon>
        <taxon>Cerambycidae</taxon>
        <taxon>Cerambycinae</taxon>
        <taxon>Callichromatini</taxon>
        <taxon>Aromia</taxon>
    </lineage>
</organism>
<dbReference type="Gene3D" id="1.20.1250.20">
    <property type="entry name" value="MFS general substrate transporter like domains"/>
    <property type="match status" value="1"/>
</dbReference>
<dbReference type="AlphaFoldDB" id="A0AAV8ZD32"/>
<dbReference type="InterPro" id="IPR050327">
    <property type="entry name" value="Proton-linked_MCT"/>
</dbReference>
<evidence type="ECO:0000256" key="1">
    <source>
        <dbReference type="SAM" id="Phobius"/>
    </source>
</evidence>
<accession>A0AAV8ZD32</accession>
<evidence type="ECO:0000313" key="2">
    <source>
        <dbReference type="EMBL" id="KAJ8962262.1"/>
    </source>
</evidence>
<keyword evidence="3" id="KW-1185">Reference proteome</keyword>
<name>A0AAV8ZD32_9CUCU</name>
<feature type="transmembrane region" description="Helical" evidence="1">
    <location>
        <begin position="364"/>
        <end position="383"/>
    </location>
</feature>
<dbReference type="EMBL" id="JAPWTK010000003">
    <property type="protein sequence ID" value="KAJ8962262.1"/>
    <property type="molecule type" value="Genomic_DNA"/>
</dbReference>
<keyword evidence="1" id="KW-1133">Transmembrane helix</keyword>
<keyword evidence="1" id="KW-0472">Membrane</keyword>
<proteinExistence type="predicted"/>
<feature type="transmembrane region" description="Helical" evidence="1">
    <location>
        <begin position="62"/>
        <end position="82"/>
    </location>
</feature>
<dbReference type="Proteomes" id="UP001162162">
    <property type="component" value="Unassembled WGS sequence"/>
</dbReference>
<comment type="caution">
    <text evidence="2">The sequence shown here is derived from an EMBL/GenBank/DDBJ whole genome shotgun (WGS) entry which is preliminary data.</text>
</comment>
<protein>
    <submittedName>
        <fullName evidence="2">Uncharacterized protein</fullName>
    </submittedName>
</protein>
<dbReference type="InterPro" id="IPR011701">
    <property type="entry name" value="MFS"/>
</dbReference>
<feature type="transmembrane region" description="Helical" evidence="1">
    <location>
        <begin position="330"/>
        <end position="352"/>
    </location>
</feature>
<dbReference type="InterPro" id="IPR036259">
    <property type="entry name" value="MFS_trans_sf"/>
</dbReference>
<keyword evidence="1" id="KW-0812">Transmembrane</keyword>
<feature type="transmembrane region" description="Helical" evidence="1">
    <location>
        <begin position="94"/>
        <end position="113"/>
    </location>
</feature>
<feature type="transmembrane region" description="Helical" evidence="1">
    <location>
        <begin position="30"/>
        <end position="55"/>
    </location>
</feature>
<dbReference type="PANTHER" id="PTHR11360">
    <property type="entry name" value="MONOCARBOXYLATE TRANSPORTER"/>
    <property type="match status" value="1"/>
</dbReference>
<reference evidence="2" key="1">
    <citation type="journal article" date="2023" name="Insect Mol. Biol.">
        <title>Genome sequencing provides insights into the evolution of gene families encoding plant cell wall-degrading enzymes in longhorned beetles.</title>
        <authorList>
            <person name="Shin N.R."/>
            <person name="Okamura Y."/>
            <person name="Kirsch R."/>
            <person name="Pauchet Y."/>
        </authorList>
    </citation>
    <scope>NUCLEOTIDE SEQUENCE</scope>
    <source>
        <strain evidence="2">AMC_N1</strain>
    </source>
</reference>
<dbReference type="SUPFAM" id="SSF103473">
    <property type="entry name" value="MFS general substrate transporter"/>
    <property type="match status" value="1"/>
</dbReference>
<dbReference type="GO" id="GO:0008028">
    <property type="term" value="F:monocarboxylic acid transmembrane transporter activity"/>
    <property type="evidence" value="ECO:0007669"/>
    <property type="project" value="TreeGrafter"/>
</dbReference>
<sequence>MVFRTVGILGAVISSTAFLLSTVFNNVTAFLILVGFFCGIGFNMIFIPSLLVVGFYFERWRALATCLAVCGSSIGVVAFPPIVTTLLRNLSWKWKFRVLSGISMATLICILTYKPIKPMKLAEEKKINFVEDTDTIGSFHMEKDQKSTGVKKIFQRYHNSLYPTVSDMRQDSNTALNLSRITEDSSTILAMFASNASSASINKSEGASSDGNGRRRCRCCNEACIRRTFCCCCNWCVARTASKAPNRPMYRDDILYTGSLFLLPEYSRSRATMASGPSTKKSAVNYHMSVTRVATAKDIEESRKCVCCPEAVIRTVATMMDFKLLKSPSFLVLTMSGFITTIGLYSPFIFLIQRAEEMKIERKWAALLLTFVGIANTVGRILCGIISSFPKTDALTISYVSMFVTGGATILSNYLYTLGGQILFAVVFGLSIGW</sequence>
<dbReference type="Pfam" id="PF07690">
    <property type="entry name" value="MFS_1"/>
    <property type="match status" value="1"/>
</dbReference>
<evidence type="ECO:0000313" key="3">
    <source>
        <dbReference type="Proteomes" id="UP001162162"/>
    </source>
</evidence>
<gene>
    <name evidence="2" type="ORF">NQ318_018240</name>
</gene>
<feature type="transmembrane region" description="Helical" evidence="1">
    <location>
        <begin position="7"/>
        <end position="24"/>
    </location>
</feature>
<dbReference type="PANTHER" id="PTHR11360:SF238">
    <property type="entry name" value="SD10469P"/>
    <property type="match status" value="1"/>
</dbReference>